<dbReference type="Pfam" id="PF00027">
    <property type="entry name" value="cNMP_binding"/>
    <property type="match status" value="1"/>
</dbReference>
<dbReference type="InterPro" id="IPR045641">
    <property type="entry name" value="SrpI-like"/>
</dbReference>
<evidence type="ECO:0000259" key="1">
    <source>
        <dbReference type="PROSITE" id="PS50042"/>
    </source>
</evidence>
<dbReference type="InterPro" id="IPR049817">
    <property type="entry name" value="Encap_f2b"/>
</dbReference>
<organism evidence="2 3">
    <name type="scientific">Amycolatopsis acidicola</name>
    <dbReference type="NCBI Taxonomy" id="2596893"/>
    <lineage>
        <taxon>Bacteria</taxon>
        <taxon>Bacillati</taxon>
        <taxon>Actinomycetota</taxon>
        <taxon>Actinomycetes</taxon>
        <taxon>Pseudonocardiales</taxon>
        <taxon>Pseudonocardiaceae</taxon>
        <taxon>Amycolatopsis</taxon>
    </lineage>
</organism>
<dbReference type="SUPFAM" id="SSF51206">
    <property type="entry name" value="cAMP-binding domain-like"/>
    <property type="match status" value="1"/>
</dbReference>
<protein>
    <submittedName>
        <fullName evidence="2">Cyclic nucleotide-binding domain-containing protein</fullName>
    </submittedName>
</protein>
<dbReference type="PANTHER" id="PTHR24567">
    <property type="entry name" value="CRP FAMILY TRANSCRIPTIONAL REGULATORY PROTEIN"/>
    <property type="match status" value="1"/>
</dbReference>
<dbReference type="SUPFAM" id="SSF56563">
    <property type="entry name" value="Major capsid protein gp5"/>
    <property type="match status" value="1"/>
</dbReference>
<evidence type="ECO:0000313" key="3">
    <source>
        <dbReference type="Proteomes" id="UP000319769"/>
    </source>
</evidence>
<dbReference type="Gene3D" id="2.60.120.10">
    <property type="entry name" value="Jelly Rolls"/>
    <property type="match status" value="1"/>
</dbReference>
<dbReference type="Pfam" id="PF19307">
    <property type="entry name" value="SrpI-like"/>
    <property type="match status" value="1"/>
</dbReference>
<sequence length="521" mass="57383">MSAEFRRPPFHRHGRVTVRLHSPGANVIFAPRKSGLHEFAESLYLQGLVVFAVTVTESAEPGVDNGAPQLSLSTAAARNLATTTKSVPQMQAISSRWLLRALPWVQASGGAYRVNRRLSYTIGDGRVTFVSTGDDVRVIPAELCELPLLRGFDDTDVLTALAGRFEQRSYETGDVIVEFGHTSDQAYLIANGKVEKIGPGQYGQQTTLGVLANGDHFGDKTLADPEDLWEYTVKALTPCTVLVLQQNAFDEVYNQSEALREQVRKFQDGLLSPRNEHGEAEIDLSSGHAGEPDIPSTFVDYELSPREYELSVAQTVLRVHSRVADLYNQPMNQTEQQLRLTVEALRERQEHELVNNKEFGLLHNADFSQRLHTRSGPPTPDDLDDLLSSVWKDPDVFLAHPRTIAAFGRECNARGVYPAGIDYQGHQVPSWRGVPILPCNKIGVSDTATSSILLMRTGEENQGVVGLHQTGIPDEFEPGLSVRFMGVNEKAIISYLVSVYFSAAVLVPDALAVLENVEVGR</sequence>
<feature type="domain" description="Cyclic nucleotide-binding" evidence="1">
    <location>
        <begin position="154"/>
        <end position="262"/>
    </location>
</feature>
<keyword evidence="3" id="KW-1185">Reference proteome</keyword>
<gene>
    <name evidence="2" type="ORF">FPZ12_044035</name>
</gene>
<name>A0A5N0UMS1_9PSEU</name>
<dbReference type="SMART" id="SM00100">
    <property type="entry name" value="cNMP"/>
    <property type="match status" value="1"/>
</dbReference>
<comment type="caution">
    <text evidence="2">The sequence shown here is derived from an EMBL/GenBank/DDBJ whole genome shotgun (WGS) entry which is preliminary data.</text>
</comment>
<dbReference type="GO" id="GO:0003700">
    <property type="term" value="F:DNA-binding transcription factor activity"/>
    <property type="evidence" value="ECO:0007669"/>
    <property type="project" value="TreeGrafter"/>
</dbReference>
<dbReference type="InterPro" id="IPR018490">
    <property type="entry name" value="cNMP-bd_dom_sf"/>
</dbReference>
<dbReference type="AlphaFoldDB" id="A0A5N0UMS1"/>
<dbReference type="InterPro" id="IPR050397">
    <property type="entry name" value="Env_Response_Regulators"/>
</dbReference>
<dbReference type="NCBIfam" id="NF041163">
    <property type="entry name" value="encap_f2b"/>
    <property type="match status" value="1"/>
</dbReference>
<dbReference type="InterPro" id="IPR000595">
    <property type="entry name" value="cNMP-bd_dom"/>
</dbReference>
<accession>A0A5N0UMS1</accession>
<dbReference type="GO" id="GO:0005829">
    <property type="term" value="C:cytosol"/>
    <property type="evidence" value="ECO:0007669"/>
    <property type="project" value="TreeGrafter"/>
</dbReference>
<evidence type="ECO:0000313" key="2">
    <source>
        <dbReference type="EMBL" id="KAA9149069.1"/>
    </source>
</evidence>
<dbReference type="PROSITE" id="PS50042">
    <property type="entry name" value="CNMP_BINDING_3"/>
    <property type="match status" value="1"/>
</dbReference>
<dbReference type="EMBL" id="VMNW02000153">
    <property type="protein sequence ID" value="KAA9149069.1"/>
    <property type="molecule type" value="Genomic_DNA"/>
</dbReference>
<reference evidence="2" key="1">
    <citation type="submission" date="2019-09" db="EMBL/GenBank/DDBJ databases">
        <authorList>
            <person name="Teo W.F.A."/>
            <person name="Duangmal K."/>
        </authorList>
    </citation>
    <scope>NUCLEOTIDE SEQUENCE [LARGE SCALE GENOMIC DNA]</scope>
    <source>
        <strain evidence="2">K81G1</strain>
    </source>
</reference>
<proteinExistence type="predicted"/>
<dbReference type="OrthoDB" id="181419at2"/>
<dbReference type="PANTHER" id="PTHR24567:SF74">
    <property type="entry name" value="HTH-TYPE TRANSCRIPTIONAL REGULATOR ARCR"/>
    <property type="match status" value="1"/>
</dbReference>
<dbReference type="Proteomes" id="UP000319769">
    <property type="component" value="Unassembled WGS sequence"/>
</dbReference>
<dbReference type="InterPro" id="IPR014710">
    <property type="entry name" value="RmlC-like_jellyroll"/>
</dbReference>
<dbReference type="CDD" id="cd00038">
    <property type="entry name" value="CAP_ED"/>
    <property type="match status" value="1"/>
</dbReference>